<proteinExistence type="predicted"/>
<dbReference type="EMBL" id="KY523104">
    <property type="protein sequence ID" value="QKU34818.1"/>
    <property type="molecule type" value="Genomic_DNA"/>
</dbReference>
<dbReference type="KEGG" id="vg:80518231"/>
<dbReference type="GeneID" id="80518231"/>
<evidence type="ECO:0000313" key="2">
    <source>
        <dbReference type="EMBL" id="QKU34818.1"/>
    </source>
</evidence>
<dbReference type="SUPFAM" id="SSF50104">
    <property type="entry name" value="Translation proteins SH3-like domain"/>
    <property type="match status" value="1"/>
</dbReference>
<dbReference type="RefSeq" id="YP_010781467.1">
    <property type="nucleotide sequence ID" value="NC_075039.1"/>
</dbReference>
<sequence>MEDQVHDQSEKIIYEQAINIKLGDHIVIDKVFPCKIVEKRVSKTGKHGGCKNKFCWY</sequence>
<dbReference type="Gene3D" id="2.30.30.30">
    <property type="match status" value="1"/>
</dbReference>
<accession>A0A6N1NT58</accession>
<dbReference type="Pfam" id="PF21485">
    <property type="entry name" value="IF5A-like_N"/>
    <property type="match status" value="1"/>
</dbReference>
<keyword evidence="2" id="KW-0396">Initiation factor</keyword>
<protein>
    <submittedName>
        <fullName evidence="2">Eukaryotic translation initiation factor 5A</fullName>
    </submittedName>
</protein>
<feature type="domain" description="Translation initiation factor 5A-like N-terminal" evidence="1">
    <location>
        <begin position="15"/>
        <end position="54"/>
    </location>
</feature>
<evidence type="ECO:0000259" key="1">
    <source>
        <dbReference type="Pfam" id="PF21485"/>
    </source>
</evidence>
<reference evidence="2" key="1">
    <citation type="submission" date="2017-01" db="EMBL/GenBank/DDBJ databases">
        <authorList>
            <person name="Assis F.L."/>
            <person name="Abrahao J.S."/>
            <person name="Silva L."/>
            <person name="Khalil J.B."/>
            <person name="Rodrigues R."/>
            <person name="Silva L.S."/>
            <person name="Arantes T."/>
            <person name="Boratto P."/>
            <person name="Andrade M."/>
            <person name="Kroon E.G."/>
            <person name="Ribeiro B."/>
            <person name="Bergier I."/>
            <person name="Seligmann H."/>
            <person name="Ghigo E."/>
            <person name="Colson P."/>
            <person name="Levasseur A."/>
            <person name="Raoult D."/>
            <person name="Scola B.L."/>
        </authorList>
    </citation>
    <scope>NUCLEOTIDE SEQUENCE</scope>
    <source>
        <strain evidence="2">Soda lake</strain>
    </source>
</reference>
<reference evidence="2" key="2">
    <citation type="journal article" date="2018" name="Nat. Commun.">
        <title>Tailed giant Tupanvirus possesses the most complete translational apparatus of the known virosphere.</title>
        <authorList>
            <person name="Abrahao J."/>
            <person name="Silva L."/>
            <person name="Silva L.S."/>
            <person name="Khalil J.Y.B."/>
            <person name="Rodrigues R."/>
            <person name="Arantes T."/>
            <person name="Assis F."/>
            <person name="Boratto P."/>
            <person name="Andrade M."/>
            <person name="Kroon E.G."/>
            <person name="Ribeiro B."/>
            <person name="Bergier I."/>
            <person name="Seligmann H."/>
            <person name="Ghigo E."/>
            <person name="Colson P."/>
            <person name="Levasseur A."/>
            <person name="Kroemer G."/>
            <person name="Raoult D."/>
            <person name="La Scola B."/>
        </authorList>
    </citation>
    <scope>NUCLEOTIDE SEQUENCE [LARGE SCALE GENOMIC DNA]</scope>
    <source>
        <strain evidence="2">Soda lake</strain>
    </source>
</reference>
<dbReference type="InterPro" id="IPR014722">
    <property type="entry name" value="Rib_uL2_dom2"/>
</dbReference>
<keyword evidence="2" id="KW-0648">Protein biosynthesis</keyword>
<organism evidence="2">
    <name type="scientific">Tupanvirus soda lake</name>
    <dbReference type="NCBI Taxonomy" id="2126985"/>
    <lineage>
        <taxon>Viruses</taxon>
        <taxon>Varidnaviria</taxon>
        <taxon>Bamfordvirae</taxon>
        <taxon>Nucleocytoviricota</taxon>
        <taxon>Megaviricetes</taxon>
        <taxon>Imitervirales</taxon>
        <taxon>Mimiviridae</taxon>
        <taxon>Megamimivirinae</taxon>
        <taxon>Tupanvirus</taxon>
        <taxon>Tupanvirus salinum</taxon>
    </lineage>
</organism>
<dbReference type="InterPro" id="IPR008991">
    <property type="entry name" value="Translation_prot_SH3-like_sf"/>
</dbReference>
<name>A0A6N1NT58_9VIRU</name>
<dbReference type="InterPro" id="IPR048670">
    <property type="entry name" value="IF5A-like_N"/>
</dbReference>